<dbReference type="FunFam" id="3.90.70.10:FF:000072">
    <property type="entry name" value="Cysteine proteinase"/>
    <property type="match status" value="1"/>
</dbReference>
<dbReference type="Proteomes" id="UP001174936">
    <property type="component" value="Unassembled WGS sequence"/>
</dbReference>
<dbReference type="InterPro" id="IPR038765">
    <property type="entry name" value="Papain-like_cys_pep_sf"/>
</dbReference>
<dbReference type="GO" id="GO:0006508">
    <property type="term" value="P:proteolysis"/>
    <property type="evidence" value="ECO:0007669"/>
    <property type="project" value="UniProtKB-KW"/>
</dbReference>
<comment type="similarity">
    <text evidence="1">Belongs to the peptidase C2 family.</text>
</comment>
<dbReference type="CDD" id="cd00044">
    <property type="entry name" value="CysPc"/>
    <property type="match status" value="1"/>
</dbReference>
<evidence type="ECO:0000256" key="2">
    <source>
        <dbReference type="PIRSR" id="PIRSR622684-1"/>
    </source>
</evidence>
<dbReference type="PRINTS" id="PR00704">
    <property type="entry name" value="CALPAIN"/>
</dbReference>
<feature type="domain" description="Calpain catalytic" evidence="5">
    <location>
        <begin position="159"/>
        <end position="452"/>
    </location>
</feature>
<sequence>MHGYSSSSETDDEYNYRKYKGTVPATTTTTDANKKKKKRKLPPQQSINRIWKRFSNKRFNKALSVLPFDPVLPPTISERSNELLSAGYERAAEECRRKVKKIIQECRRVNMRYRDPGWDLDWDLKMEKGHCLNTLGRTKFDLSMSTMLNPSSVVPKAVKRVHEIFEKPTFMGTLSGSDVKQGSLGDCWLMASFSGLANVPEGLKRICVEYDTRIGIYGFVFYRDGEWIYSIIDDKLYLKSPCWDSPSMQRDLLQQIDREDVERVYRKTYQTGSKALFFAQCKDQNETWVPLIEKAYAKAHGDYASLSGGWIGEGLEDLSGGVTTELLASDILDLDGFWENELSRVNEEFLFGCSTGLLDGGYGDREGISEGHAYVVMEARTLKDGTRLLKLRNPWGKTKKGIWEGAWSDGSKEWTTEVQQELGHQFGSDSVFWISYEDLLRKYQHFDRTRLFRDPDWRCCQRWIGVEVPWKPQYNEKFHIKLTRESPLVLVLSQLDNRYFKGLTGQYSFRLQFRLHEQDRPDPEDYIVRSHGNYLMDRSVSIELPSMLPGSYSVFISVIGERDIDVSSIEDVVKRECKKRVENEKLAQVGYAYDLAHSKAAAHLEAVKKLRKRSDQKKASDARVKERQRLWEKRHLNRDVTKKQGRKNNEKLLAKQAAREEKKRLLEGSQPQDQAVQTEEPRAEKPDTKPEDSKPTEAAPKASEEKKGEKPDDSIKKAEEGKAEEGSVDKAQTSVEKKEEAAKEEATLTEDKPERKEDAIAKDNEKPKDLPEGDSKDTEDDETPEGTPIPTPAETPSETPSQSPSQSPTASPALEKTEEQASENTDEKLDQEAGASDKSDAASGSQDEKKPEESDKKDADAPAEGSGNNDPEKKPEESTDKKDAPTSDKQPEEKPEDKSEDKPEEKPEEKSEDKAGEKSEDKPDDKTEGKPEDKPEAKADGPKDETEGCEKKPEEKDAKSDGDAKEKEGSDSSGSPQDTPKSDSSSTPAADGQDKEKVPVPPADASAVSGAPPPAPAASTPAPAPKPAPPQPTKSVPPAKKPPNMYVTSDGESSASPIEDWEVLYSSDDMTRKPRMTAPPPPGTAVVSKYRDESEDEKGPDPWNAICVVGLRVYSKDEGLELRIVMEGGELEEGGMGEKGGVDLDNAQANAGGARGKKKDDEDGAYEGDSEIEKRKKSKKDRKKKDGEKSDSETEKEDDGRASYPVIVQKGKGDEEYESASAAEPPN</sequence>
<protein>
    <recommendedName>
        <fullName evidence="5">Calpain catalytic domain-containing protein</fullName>
    </recommendedName>
</protein>
<feature type="active site" evidence="2 3">
    <location>
        <position position="372"/>
    </location>
</feature>
<keyword evidence="3" id="KW-0378">Hydrolase</keyword>
<proteinExistence type="inferred from homology"/>
<dbReference type="InterPro" id="IPR001300">
    <property type="entry name" value="Peptidase_C2_calpain_cat"/>
</dbReference>
<feature type="compositionally biased region" description="Basic and acidic residues" evidence="4">
    <location>
        <begin position="870"/>
        <end position="970"/>
    </location>
</feature>
<dbReference type="Gene3D" id="3.90.70.10">
    <property type="entry name" value="Cysteine proteinases"/>
    <property type="match status" value="1"/>
</dbReference>
<dbReference type="GO" id="GO:0004198">
    <property type="term" value="F:calcium-dependent cysteine-type endopeptidase activity"/>
    <property type="evidence" value="ECO:0007669"/>
    <property type="project" value="InterPro"/>
</dbReference>
<feature type="compositionally biased region" description="Low complexity" evidence="4">
    <location>
        <begin position="21"/>
        <end position="31"/>
    </location>
</feature>
<evidence type="ECO:0000256" key="4">
    <source>
        <dbReference type="SAM" id="MobiDB-lite"/>
    </source>
</evidence>
<feature type="region of interest" description="Disordered" evidence="4">
    <location>
        <begin position="610"/>
        <end position="1103"/>
    </location>
</feature>
<dbReference type="AlphaFoldDB" id="A0AA39XSX1"/>
<dbReference type="PROSITE" id="PS50203">
    <property type="entry name" value="CALPAIN_CAT"/>
    <property type="match status" value="1"/>
</dbReference>
<dbReference type="PANTHER" id="PTHR10183">
    <property type="entry name" value="CALPAIN"/>
    <property type="match status" value="1"/>
</dbReference>
<dbReference type="SMART" id="SM00230">
    <property type="entry name" value="CysPc"/>
    <property type="match status" value="1"/>
</dbReference>
<evidence type="ECO:0000313" key="6">
    <source>
        <dbReference type="EMBL" id="KAK0639644.1"/>
    </source>
</evidence>
<evidence type="ECO:0000313" key="7">
    <source>
        <dbReference type="Proteomes" id="UP001174936"/>
    </source>
</evidence>
<feature type="compositionally biased region" description="Basic and acidic residues" evidence="4">
    <location>
        <begin position="815"/>
        <end position="860"/>
    </location>
</feature>
<name>A0AA39XSX1_9PEZI</name>
<dbReference type="PANTHER" id="PTHR10183:SF397">
    <property type="entry name" value="CALPAIN CATALYTIC DOMAIN-CONTAINING PROTEIN"/>
    <property type="match status" value="1"/>
</dbReference>
<dbReference type="PROSITE" id="PS00139">
    <property type="entry name" value="THIOL_PROTEASE_CYS"/>
    <property type="match status" value="1"/>
</dbReference>
<organism evidence="6 7">
    <name type="scientific">Cercophora newfieldiana</name>
    <dbReference type="NCBI Taxonomy" id="92897"/>
    <lineage>
        <taxon>Eukaryota</taxon>
        <taxon>Fungi</taxon>
        <taxon>Dikarya</taxon>
        <taxon>Ascomycota</taxon>
        <taxon>Pezizomycotina</taxon>
        <taxon>Sordariomycetes</taxon>
        <taxon>Sordariomycetidae</taxon>
        <taxon>Sordariales</taxon>
        <taxon>Lasiosphaeriaceae</taxon>
        <taxon>Cercophora</taxon>
    </lineage>
</organism>
<reference evidence="6" key="1">
    <citation type="submission" date="2023-06" db="EMBL/GenBank/DDBJ databases">
        <title>Genome-scale phylogeny and comparative genomics of the fungal order Sordariales.</title>
        <authorList>
            <consortium name="Lawrence Berkeley National Laboratory"/>
            <person name="Hensen N."/>
            <person name="Bonometti L."/>
            <person name="Westerberg I."/>
            <person name="Brannstrom I.O."/>
            <person name="Guillou S."/>
            <person name="Cros-Aarteil S."/>
            <person name="Calhoun S."/>
            <person name="Haridas S."/>
            <person name="Kuo A."/>
            <person name="Mondo S."/>
            <person name="Pangilinan J."/>
            <person name="Riley R."/>
            <person name="Labutti K."/>
            <person name="Andreopoulos B."/>
            <person name="Lipzen A."/>
            <person name="Chen C."/>
            <person name="Yanf M."/>
            <person name="Daum C."/>
            <person name="Ng V."/>
            <person name="Clum A."/>
            <person name="Steindorff A."/>
            <person name="Ohm R."/>
            <person name="Martin F."/>
            <person name="Silar P."/>
            <person name="Natvig D."/>
            <person name="Lalanne C."/>
            <person name="Gautier V."/>
            <person name="Ament-Velasquez S.L."/>
            <person name="Kruys A."/>
            <person name="Hutchinson M.I."/>
            <person name="Powell A.J."/>
            <person name="Barry K."/>
            <person name="Miller A.N."/>
            <person name="Grigoriev I.V."/>
            <person name="Debuchy R."/>
            <person name="Gladieux P."/>
            <person name="Thoren M.H."/>
            <person name="Johannesson H."/>
        </authorList>
    </citation>
    <scope>NUCLEOTIDE SEQUENCE</scope>
    <source>
        <strain evidence="6">SMH2532-1</strain>
    </source>
</reference>
<feature type="compositionally biased region" description="Basic and acidic residues" evidence="4">
    <location>
        <begin position="1089"/>
        <end position="1100"/>
    </location>
</feature>
<feature type="compositionally biased region" description="Basic and acidic residues" evidence="4">
    <location>
        <begin position="1184"/>
        <end position="1201"/>
    </location>
</feature>
<feature type="active site" evidence="2 3">
    <location>
        <position position="393"/>
    </location>
</feature>
<dbReference type="EMBL" id="JAULSV010000007">
    <property type="protein sequence ID" value="KAK0639644.1"/>
    <property type="molecule type" value="Genomic_DNA"/>
</dbReference>
<feature type="compositionally biased region" description="Polar residues" evidence="4">
    <location>
        <begin position="1046"/>
        <end position="1056"/>
    </location>
</feature>
<keyword evidence="3" id="KW-0788">Thiol protease</keyword>
<gene>
    <name evidence="6" type="ORF">B0T16DRAFT_246786</name>
</gene>
<dbReference type="InterPro" id="IPR022684">
    <property type="entry name" value="Calpain_cysteine_protease"/>
</dbReference>
<feature type="compositionally biased region" description="Pro residues" evidence="4">
    <location>
        <begin position="1011"/>
        <end position="1032"/>
    </location>
</feature>
<feature type="compositionally biased region" description="Basic and acidic residues" evidence="4">
    <location>
        <begin position="735"/>
        <end position="776"/>
    </location>
</feature>
<feature type="region of interest" description="Disordered" evidence="4">
    <location>
        <begin position="1130"/>
        <end position="1227"/>
    </location>
</feature>
<feature type="compositionally biased region" description="Basic and acidic residues" evidence="4">
    <location>
        <begin position="616"/>
        <end position="666"/>
    </location>
</feature>
<comment type="caution">
    <text evidence="6">The sequence shown here is derived from an EMBL/GenBank/DDBJ whole genome shotgun (WGS) entry which is preliminary data.</text>
</comment>
<feature type="compositionally biased region" description="Low complexity" evidence="4">
    <location>
        <begin position="794"/>
        <end position="812"/>
    </location>
</feature>
<dbReference type="SUPFAM" id="SSF54001">
    <property type="entry name" value="Cysteine proteinases"/>
    <property type="match status" value="1"/>
</dbReference>
<evidence type="ECO:0000259" key="5">
    <source>
        <dbReference type="PROSITE" id="PS50203"/>
    </source>
</evidence>
<keyword evidence="3" id="KW-0645">Protease</keyword>
<accession>A0AA39XSX1</accession>
<keyword evidence="7" id="KW-1185">Reference proteome</keyword>
<dbReference type="Pfam" id="PF00648">
    <property type="entry name" value="Peptidase_C2"/>
    <property type="match status" value="1"/>
</dbReference>
<feature type="region of interest" description="Disordered" evidence="4">
    <location>
        <begin position="1"/>
        <end position="45"/>
    </location>
</feature>
<evidence type="ECO:0000256" key="1">
    <source>
        <dbReference type="ARBA" id="ARBA00007623"/>
    </source>
</evidence>
<evidence type="ECO:0000256" key="3">
    <source>
        <dbReference type="PROSITE-ProRule" id="PRU00239"/>
    </source>
</evidence>
<feature type="compositionally biased region" description="Polar residues" evidence="4">
    <location>
        <begin position="971"/>
        <end position="988"/>
    </location>
</feature>
<feature type="active site" evidence="2 3">
    <location>
        <position position="187"/>
    </location>
</feature>
<dbReference type="InterPro" id="IPR000169">
    <property type="entry name" value="Pept_cys_AS"/>
</dbReference>
<feature type="compositionally biased region" description="Basic and acidic residues" evidence="4">
    <location>
        <begin position="702"/>
        <end position="728"/>
    </location>
</feature>
<feature type="compositionally biased region" description="Basic and acidic residues" evidence="4">
    <location>
        <begin position="679"/>
        <end position="695"/>
    </location>
</feature>